<evidence type="ECO:0000313" key="2">
    <source>
        <dbReference type="Proteomes" id="UP000789525"/>
    </source>
</evidence>
<feature type="non-terminal residue" evidence="1">
    <location>
        <position position="1"/>
    </location>
</feature>
<dbReference type="EMBL" id="CAJVPT010053329">
    <property type="protein sequence ID" value="CAG8751263.1"/>
    <property type="molecule type" value="Genomic_DNA"/>
</dbReference>
<dbReference type="Proteomes" id="UP000789525">
    <property type="component" value="Unassembled WGS sequence"/>
</dbReference>
<organism evidence="1 2">
    <name type="scientific">Acaulospora colombiana</name>
    <dbReference type="NCBI Taxonomy" id="27376"/>
    <lineage>
        <taxon>Eukaryota</taxon>
        <taxon>Fungi</taxon>
        <taxon>Fungi incertae sedis</taxon>
        <taxon>Mucoromycota</taxon>
        <taxon>Glomeromycotina</taxon>
        <taxon>Glomeromycetes</taxon>
        <taxon>Diversisporales</taxon>
        <taxon>Acaulosporaceae</taxon>
        <taxon>Acaulospora</taxon>
    </lineage>
</organism>
<name>A0ACA9QH06_9GLOM</name>
<sequence length="91" mass="10007">LDSLDRSSVDGFVRGRCPVEGSSKEMMAPIISSMSRHLLVFKVAIISRKHDKISSSTTSDLSESYLMLLGYGNLVDTTCHYWALLVQGPIS</sequence>
<protein>
    <submittedName>
        <fullName evidence="1">16248_t:CDS:1</fullName>
    </submittedName>
</protein>
<accession>A0ACA9QH06</accession>
<gene>
    <name evidence="1" type="ORF">ACOLOM_LOCUS12708</name>
</gene>
<reference evidence="1" key="1">
    <citation type="submission" date="2021-06" db="EMBL/GenBank/DDBJ databases">
        <authorList>
            <person name="Kallberg Y."/>
            <person name="Tangrot J."/>
            <person name="Rosling A."/>
        </authorList>
    </citation>
    <scope>NUCLEOTIDE SEQUENCE</scope>
    <source>
        <strain evidence="1">CL356</strain>
    </source>
</reference>
<evidence type="ECO:0000313" key="1">
    <source>
        <dbReference type="EMBL" id="CAG8751263.1"/>
    </source>
</evidence>
<proteinExistence type="predicted"/>
<keyword evidence="2" id="KW-1185">Reference proteome</keyword>
<comment type="caution">
    <text evidence="1">The sequence shown here is derived from an EMBL/GenBank/DDBJ whole genome shotgun (WGS) entry which is preliminary data.</text>
</comment>